<organism evidence="1 2">
    <name type="scientific">Ichthyophthirius multifiliis</name>
    <name type="common">White spot disease agent</name>
    <name type="synonym">Ich</name>
    <dbReference type="NCBI Taxonomy" id="5932"/>
    <lineage>
        <taxon>Eukaryota</taxon>
        <taxon>Sar</taxon>
        <taxon>Alveolata</taxon>
        <taxon>Ciliophora</taxon>
        <taxon>Intramacronucleata</taxon>
        <taxon>Oligohymenophorea</taxon>
        <taxon>Hymenostomatida</taxon>
        <taxon>Ophryoglenina</taxon>
        <taxon>Ichthyophthirius</taxon>
    </lineage>
</organism>
<dbReference type="GeneID" id="14908744"/>
<proteinExistence type="predicted"/>
<gene>
    <name evidence="1" type="ORF">IMG5_076610</name>
</gene>
<dbReference type="eggNOG" id="ENOG502S6HB">
    <property type="taxonomic scope" value="Eukaryota"/>
</dbReference>
<dbReference type="OrthoDB" id="287623at2759"/>
<name>G0QQ71_ICHMU</name>
<evidence type="ECO:0000313" key="2">
    <source>
        <dbReference type="Proteomes" id="UP000008983"/>
    </source>
</evidence>
<keyword evidence="2" id="KW-1185">Reference proteome</keyword>
<dbReference type="RefSeq" id="XP_004036617.1">
    <property type="nucleotide sequence ID" value="XM_004036569.1"/>
</dbReference>
<dbReference type="OMA" id="CCLARQS"/>
<dbReference type="STRING" id="857967.G0QQ71"/>
<dbReference type="InParanoid" id="G0QQ71"/>
<sequence length="534" mass="64188">MQDQIRQNVKEQYKNSVYNQLDQCFSSQSSFSNLLSNYCYKFNRLRVQTAPARPLSDIEEFKRSYIFMILEQNIILNQRLLQTDYQKFDLDSIIGQKIFKKYLKNIQKLIKVLKCQKGSRKYRSDFSKAYRILFKEGELNYLTEIFDSAQEGFPYLYVNGEKFVFTEQVIELGRQLMQSFLKMQNTIKFTYLKICQNVQEQTCEELKIYLKQSLEIFDNNWAQFEKQYINELIIIEAKSRKYIQDAIDIQQKLQEIEQKEKFKGKYFIQNEEYIKLQKQLCKQISLINSIANMEGKGRDDLDFEILQEAENVLKKITNEQSLAVRSLAEKIKQCFQNLREIFIKYQESIDTLDPQLKNNTDLVEALYQYEVSWEKGKNYFLDAQKTSFLIQFTHIIEATSCKYKEFKEQLEFRDADMFLNIPCLLVLKLLEKEDKNICNYFLPQIFYKDHKLNSIYKQLDQEYQEWKKQFKKNYFYYNFLEKKLLNIKINEYDKIVVGNLSQADKIVHKIKQLAIEIQRNIPVEWNNFLDVSLN</sequence>
<protein>
    <submittedName>
        <fullName evidence="1">Uncharacterized protein</fullName>
    </submittedName>
</protein>
<reference evidence="1 2" key="1">
    <citation type="submission" date="2011-07" db="EMBL/GenBank/DDBJ databases">
        <authorList>
            <person name="Coyne R."/>
            <person name="Brami D."/>
            <person name="Johnson J."/>
            <person name="Hostetler J."/>
            <person name="Hannick L."/>
            <person name="Clark T."/>
            <person name="Cassidy-Hanley D."/>
            <person name="Inman J."/>
        </authorList>
    </citation>
    <scope>NUCLEOTIDE SEQUENCE [LARGE SCALE GENOMIC DNA]</scope>
    <source>
        <strain evidence="1 2">G5</strain>
    </source>
</reference>
<evidence type="ECO:0000313" key="1">
    <source>
        <dbReference type="EMBL" id="EGR32631.1"/>
    </source>
</evidence>
<dbReference type="AlphaFoldDB" id="G0QQ71"/>
<accession>G0QQ71</accession>
<dbReference type="Proteomes" id="UP000008983">
    <property type="component" value="Unassembled WGS sequence"/>
</dbReference>
<dbReference type="EMBL" id="GL983617">
    <property type="protein sequence ID" value="EGR32631.1"/>
    <property type="molecule type" value="Genomic_DNA"/>
</dbReference>